<organism evidence="1 2">
    <name type="scientific">Dothidotthia symphoricarpi CBS 119687</name>
    <dbReference type="NCBI Taxonomy" id="1392245"/>
    <lineage>
        <taxon>Eukaryota</taxon>
        <taxon>Fungi</taxon>
        <taxon>Dikarya</taxon>
        <taxon>Ascomycota</taxon>
        <taxon>Pezizomycotina</taxon>
        <taxon>Dothideomycetes</taxon>
        <taxon>Pleosporomycetidae</taxon>
        <taxon>Pleosporales</taxon>
        <taxon>Dothidotthiaceae</taxon>
        <taxon>Dothidotthia</taxon>
    </lineage>
</organism>
<dbReference type="AlphaFoldDB" id="A0A6A6A8Y2"/>
<dbReference type="OrthoDB" id="3799678at2759"/>
<dbReference type="Proteomes" id="UP000799771">
    <property type="component" value="Unassembled WGS sequence"/>
</dbReference>
<proteinExistence type="predicted"/>
<dbReference type="EMBL" id="ML977508">
    <property type="protein sequence ID" value="KAF2128422.1"/>
    <property type="molecule type" value="Genomic_DNA"/>
</dbReference>
<dbReference type="GeneID" id="54412432"/>
<protein>
    <submittedName>
        <fullName evidence="1">Uncharacterized protein</fullName>
    </submittedName>
</protein>
<dbReference type="SUPFAM" id="SSF52047">
    <property type="entry name" value="RNI-like"/>
    <property type="match status" value="1"/>
</dbReference>
<keyword evidence="2" id="KW-1185">Reference proteome</keyword>
<evidence type="ECO:0000313" key="2">
    <source>
        <dbReference type="Proteomes" id="UP000799771"/>
    </source>
</evidence>
<dbReference type="Gene3D" id="3.80.10.10">
    <property type="entry name" value="Ribonuclease Inhibitor"/>
    <property type="match status" value="1"/>
</dbReference>
<accession>A0A6A6A8Y2</accession>
<name>A0A6A6A8Y2_9PLEO</name>
<gene>
    <name evidence="1" type="ORF">P153DRAFT_404484</name>
</gene>
<sequence>MSSRLRYIWNMSSTQPPDVKVTQAFTGLECLPTELIEQIASELMTKYEGCETDRQFLQESSAVVCTDLLAFRLTSRTIHAKTQHSFSQCFQTHVVVFNTPGCLKLLHVANNAMLRPVVRHLIFIASGTKEKTLEIVAKAPKLLYEYPIDTAILIVAMKKLDIRSIWITPKLGSTKLIGLKDILTATSNLTRLVLSLDKASADHIWRHQSLRGSAEPARRLWRVLASLHFWKLEYLRLSGWFMSPKLLEDFLVKHAQTLTSLHLDRCFLSGAWVPVLARLQASPTLRTMQLSQISQNWWRVVFPRTSIPQCYASDFEKGWQIVSKGYGPEVLIEPWQDWATRLHEILVDLRTTNTRANPAAPDALRWFY</sequence>
<dbReference type="InterPro" id="IPR032675">
    <property type="entry name" value="LRR_dom_sf"/>
</dbReference>
<evidence type="ECO:0000313" key="1">
    <source>
        <dbReference type="EMBL" id="KAF2128422.1"/>
    </source>
</evidence>
<reference evidence="1" key="1">
    <citation type="journal article" date="2020" name="Stud. Mycol.">
        <title>101 Dothideomycetes genomes: a test case for predicting lifestyles and emergence of pathogens.</title>
        <authorList>
            <person name="Haridas S."/>
            <person name="Albert R."/>
            <person name="Binder M."/>
            <person name="Bloem J."/>
            <person name="Labutti K."/>
            <person name="Salamov A."/>
            <person name="Andreopoulos B."/>
            <person name="Baker S."/>
            <person name="Barry K."/>
            <person name="Bills G."/>
            <person name="Bluhm B."/>
            <person name="Cannon C."/>
            <person name="Castanera R."/>
            <person name="Culley D."/>
            <person name="Daum C."/>
            <person name="Ezra D."/>
            <person name="Gonzalez J."/>
            <person name="Henrissat B."/>
            <person name="Kuo A."/>
            <person name="Liang C."/>
            <person name="Lipzen A."/>
            <person name="Lutzoni F."/>
            <person name="Magnuson J."/>
            <person name="Mondo S."/>
            <person name="Nolan M."/>
            <person name="Ohm R."/>
            <person name="Pangilinan J."/>
            <person name="Park H.-J."/>
            <person name="Ramirez L."/>
            <person name="Alfaro M."/>
            <person name="Sun H."/>
            <person name="Tritt A."/>
            <person name="Yoshinaga Y."/>
            <person name="Zwiers L.-H."/>
            <person name="Turgeon B."/>
            <person name="Goodwin S."/>
            <person name="Spatafora J."/>
            <person name="Crous P."/>
            <person name="Grigoriev I."/>
        </authorList>
    </citation>
    <scope>NUCLEOTIDE SEQUENCE</scope>
    <source>
        <strain evidence="1">CBS 119687</strain>
    </source>
</reference>
<dbReference type="RefSeq" id="XP_033522811.1">
    <property type="nucleotide sequence ID" value="XM_033672000.1"/>
</dbReference>